<evidence type="ECO:0000313" key="1">
    <source>
        <dbReference type="EMBL" id="GBP42550.1"/>
    </source>
</evidence>
<dbReference type="AlphaFoldDB" id="A0A4C1VVH1"/>
<dbReference type="Proteomes" id="UP000299102">
    <property type="component" value="Unassembled WGS sequence"/>
</dbReference>
<dbReference type="EMBL" id="BGZK01000420">
    <property type="protein sequence ID" value="GBP42550.1"/>
    <property type="molecule type" value="Genomic_DNA"/>
</dbReference>
<dbReference type="OrthoDB" id="2016582at2759"/>
<evidence type="ECO:0000313" key="2">
    <source>
        <dbReference type="Proteomes" id="UP000299102"/>
    </source>
</evidence>
<keyword evidence="2" id="KW-1185">Reference proteome</keyword>
<gene>
    <name evidence="1" type="ORF">EVAR_82000_1</name>
</gene>
<organism evidence="1 2">
    <name type="scientific">Eumeta variegata</name>
    <name type="common">Bagworm moth</name>
    <name type="synonym">Eumeta japonica</name>
    <dbReference type="NCBI Taxonomy" id="151549"/>
    <lineage>
        <taxon>Eukaryota</taxon>
        <taxon>Metazoa</taxon>
        <taxon>Ecdysozoa</taxon>
        <taxon>Arthropoda</taxon>
        <taxon>Hexapoda</taxon>
        <taxon>Insecta</taxon>
        <taxon>Pterygota</taxon>
        <taxon>Neoptera</taxon>
        <taxon>Endopterygota</taxon>
        <taxon>Lepidoptera</taxon>
        <taxon>Glossata</taxon>
        <taxon>Ditrysia</taxon>
        <taxon>Tineoidea</taxon>
        <taxon>Psychidae</taxon>
        <taxon>Oiketicinae</taxon>
        <taxon>Eumeta</taxon>
    </lineage>
</organism>
<proteinExistence type="predicted"/>
<protein>
    <submittedName>
        <fullName evidence="1">Uncharacterized protein</fullName>
    </submittedName>
</protein>
<comment type="caution">
    <text evidence="1">The sequence shown here is derived from an EMBL/GenBank/DDBJ whole genome shotgun (WGS) entry which is preliminary data.</text>
</comment>
<sequence length="115" mass="12940">MIIMAVVGQKVNTPTKSIHIVACRFNLLTVSGSRRQYAWNEIDSKATLERLLEEAPDAINKTRLRAALTSESGAWLYALPSPNFGILLDGNFVWLWRFGWTAMSANHTYAFVIQP</sequence>
<accession>A0A4C1VVH1</accession>
<name>A0A4C1VVH1_EUMVA</name>
<reference evidence="1 2" key="1">
    <citation type="journal article" date="2019" name="Commun. Biol.">
        <title>The bagworm genome reveals a unique fibroin gene that provides high tensile strength.</title>
        <authorList>
            <person name="Kono N."/>
            <person name="Nakamura H."/>
            <person name="Ohtoshi R."/>
            <person name="Tomita M."/>
            <person name="Numata K."/>
            <person name="Arakawa K."/>
        </authorList>
    </citation>
    <scope>NUCLEOTIDE SEQUENCE [LARGE SCALE GENOMIC DNA]</scope>
</reference>